<evidence type="ECO:0000256" key="1">
    <source>
        <dbReference type="SAM" id="Phobius"/>
    </source>
</evidence>
<sequence length="219" mass="23452">MIGLDVLMIVYTLWVLSTHKTLGRMGAAIAAALLGWLLLLHVGLSGEHLFPSDISGPPFLAVIVGGVAGVGGLLWLITPIRKLLLSLDQRQLLLLQGIRVFFGAGFLAQASLGHLPQTFGIIDGITHIGAGFFGLVAAFSVAAGIDGNRRAWFANLFGLADILIVASSLALILLPDIGPHHSMMYAVFLPAPLWLWFHLISIWKLMGRVGSLRQQHALA</sequence>
<keyword evidence="1" id="KW-1133">Transmembrane helix</keyword>
<proteinExistence type="predicted"/>
<keyword evidence="1" id="KW-0812">Transmembrane</keyword>
<reference evidence="2 3" key="1">
    <citation type="submission" date="2018-03" db="EMBL/GenBank/DDBJ databases">
        <title>Ahniella affigens gen. nov., sp. nov., a gammaproteobacterium isolated from sandy soil near a stream.</title>
        <authorList>
            <person name="Ko Y."/>
            <person name="Kim J.-H."/>
        </authorList>
    </citation>
    <scope>NUCLEOTIDE SEQUENCE [LARGE SCALE GENOMIC DNA]</scope>
    <source>
        <strain evidence="2 3">D13</strain>
    </source>
</reference>
<feature type="transmembrane region" description="Helical" evidence="1">
    <location>
        <begin position="59"/>
        <end position="80"/>
    </location>
</feature>
<dbReference type="Proteomes" id="UP000241074">
    <property type="component" value="Chromosome"/>
</dbReference>
<gene>
    <name evidence="2" type="ORF">C7S18_04035</name>
</gene>
<organism evidence="2 3">
    <name type="scientific">Ahniella affigens</name>
    <dbReference type="NCBI Taxonomy" id="2021234"/>
    <lineage>
        <taxon>Bacteria</taxon>
        <taxon>Pseudomonadati</taxon>
        <taxon>Pseudomonadota</taxon>
        <taxon>Gammaproteobacteria</taxon>
        <taxon>Lysobacterales</taxon>
        <taxon>Rhodanobacteraceae</taxon>
        <taxon>Ahniella</taxon>
    </lineage>
</organism>
<dbReference type="KEGG" id="xba:C7S18_04035"/>
<protein>
    <submittedName>
        <fullName evidence="2">Uncharacterized protein</fullName>
    </submittedName>
</protein>
<keyword evidence="1" id="KW-0472">Membrane</keyword>
<accession>A0A2P1PNI4</accession>
<feature type="transmembrane region" description="Helical" evidence="1">
    <location>
        <begin position="152"/>
        <end position="173"/>
    </location>
</feature>
<dbReference type="EMBL" id="CP027860">
    <property type="protein sequence ID" value="AVP96413.1"/>
    <property type="molecule type" value="Genomic_DNA"/>
</dbReference>
<keyword evidence="3" id="KW-1185">Reference proteome</keyword>
<name>A0A2P1PNI4_9GAMM</name>
<feature type="transmembrane region" description="Helical" evidence="1">
    <location>
        <begin position="21"/>
        <end position="39"/>
    </location>
</feature>
<dbReference type="AlphaFoldDB" id="A0A2P1PNI4"/>
<evidence type="ECO:0000313" key="2">
    <source>
        <dbReference type="EMBL" id="AVP96413.1"/>
    </source>
</evidence>
<evidence type="ECO:0000313" key="3">
    <source>
        <dbReference type="Proteomes" id="UP000241074"/>
    </source>
</evidence>
<reference evidence="2 3" key="2">
    <citation type="submission" date="2018-03" db="EMBL/GenBank/DDBJ databases">
        <authorList>
            <person name="Keele B.F."/>
        </authorList>
    </citation>
    <scope>NUCLEOTIDE SEQUENCE [LARGE SCALE GENOMIC DNA]</scope>
    <source>
        <strain evidence="2 3">D13</strain>
    </source>
</reference>
<feature type="transmembrane region" description="Helical" evidence="1">
    <location>
        <begin position="92"/>
        <end position="112"/>
    </location>
</feature>
<feature type="transmembrane region" description="Helical" evidence="1">
    <location>
        <begin position="124"/>
        <end position="145"/>
    </location>
</feature>
<feature type="transmembrane region" description="Helical" evidence="1">
    <location>
        <begin position="185"/>
        <end position="206"/>
    </location>
</feature>